<gene>
    <name evidence="1" type="ORF">HPP92_021918</name>
</gene>
<dbReference type="EMBL" id="JADCNM010000012">
    <property type="protein sequence ID" value="KAG0458790.1"/>
    <property type="molecule type" value="Genomic_DNA"/>
</dbReference>
<evidence type="ECO:0000313" key="1">
    <source>
        <dbReference type="EMBL" id="KAG0458790.1"/>
    </source>
</evidence>
<protein>
    <submittedName>
        <fullName evidence="1">Uncharacterized protein</fullName>
    </submittedName>
</protein>
<dbReference type="Proteomes" id="UP000639772">
    <property type="component" value="Chromosome 12"/>
</dbReference>
<evidence type="ECO:0000313" key="2">
    <source>
        <dbReference type="Proteomes" id="UP000639772"/>
    </source>
</evidence>
<organism evidence="1 2">
    <name type="scientific">Vanilla planifolia</name>
    <name type="common">Vanilla</name>
    <dbReference type="NCBI Taxonomy" id="51239"/>
    <lineage>
        <taxon>Eukaryota</taxon>
        <taxon>Viridiplantae</taxon>
        <taxon>Streptophyta</taxon>
        <taxon>Embryophyta</taxon>
        <taxon>Tracheophyta</taxon>
        <taxon>Spermatophyta</taxon>
        <taxon>Magnoliopsida</taxon>
        <taxon>Liliopsida</taxon>
        <taxon>Asparagales</taxon>
        <taxon>Orchidaceae</taxon>
        <taxon>Vanilloideae</taxon>
        <taxon>Vanilleae</taxon>
        <taxon>Vanilla</taxon>
    </lineage>
</organism>
<comment type="caution">
    <text evidence="1">The sequence shown here is derived from an EMBL/GenBank/DDBJ whole genome shotgun (WGS) entry which is preliminary data.</text>
</comment>
<proteinExistence type="predicted"/>
<reference evidence="1 2" key="1">
    <citation type="journal article" date="2020" name="Nat. Food">
        <title>A phased Vanilla planifolia genome enables genetic improvement of flavour and production.</title>
        <authorList>
            <person name="Hasing T."/>
            <person name="Tang H."/>
            <person name="Brym M."/>
            <person name="Khazi F."/>
            <person name="Huang T."/>
            <person name="Chambers A.H."/>
        </authorList>
    </citation>
    <scope>NUCLEOTIDE SEQUENCE [LARGE SCALE GENOMIC DNA]</scope>
    <source>
        <tissue evidence="1">Leaf</tissue>
    </source>
</reference>
<sequence>MRLMRQDNIYWTLDWQQLEHAKGKNKLLLDWKRLFEIAFKPMDKEHKKDAKMVNEIEAYGALMFGKALSNEVWY</sequence>
<name>A0A835PUD0_VANPL</name>
<dbReference type="AlphaFoldDB" id="A0A835PUD0"/>
<accession>A0A835PUD0</accession>